<evidence type="ECO:0000313" key="3">
    <source>
        <dbReference type="Proteomes" id="UP000714817"/>
    </source>
</evidence>
<sequence length="199" mass="21270">MFKKINKKMHASAGVLVLVLLLCSFAGVAYAAFVDKGQVLGSTFSVGSADLKLLRDLSLGADGANLADEIQGPSFSNISSNWTADYLVKLYNNGSSRVTVTTNSDYLTANDPDELRQLIYVEIIEWNDANSDGTADETELGVSYGRDTIVKWKTQGFSLGSIDAGAVKGLVVRFSTGTVSDTKQGAVGIFDFEFNSIGE</sequence>
<comment type="caution">
    <text evidence="2">The sequence shown here is derived from an EMBL/GenBank/DDBJ whole genome shotgun (WGS) entry which is preliminary data.</text>
</comment>
<evidence type="ECO:0000256" key="1">
    <source>
        <dbReference type="SAM" id="SignalP"/>
    </source>
</evidence>
<protein>
    <recommendedName>
        <fullName evidence="4">Camelysin metallo-endopeptidase</fullName>
    </recommendedName>
</protein>
<feature type="signal peptide" evidence="1">
    <location>
        <begin position="1"/>
        <end position="31"/>
    </location>
</feature>
<dbReference type="AlphaFoldDB" id="A0A955E0P3"/>
<organism evidence="2 3">
    <name type="scientific">candidate division WWE3 bacterium</name>
    <dbReference type="NCBI Taxonomy" id="2053526"/>
    <lineage>
        <taxon>Bacteria</taxon>
        <taxon>Katanobacteria</taxon>
    </lineage>
</organism>
<gene>
    <name evidence="2" type="ORF">KDA10_01560</name>
</gene>
<dbReference type="Proteomes" id="UP000714817">
    <property type="component" value="Unassembled WGS sequence"/>
</dbReference>
<reference evidence="2" key="1">
    <citation type="submission" date="2020-04" db="EMBL/GenBank/DDBJ databases">
        <authorList>
            <person name="Zhang T."/>
        </authorList>
    </citation>
    <scope>NUCLEOTIDE SEQUENCE</scope>
    <source>
        <strain evidence="2">HKST-UBA80</strain>
    </source>
</reference>
<accession>A0A955E0P3</accession>
<reference evidence="2" key="2">
    <citation type="journal article" date="2021" name="Microbiome">
        <title>Successional dynamics and alternative stable states in a saline activated sludge microbial community over 9 years.</title>
        <authorList>
            <person name="Wang Y."/>
            <person name="Ye J."/>
            <person name="Ju F."/>
            <person name="Liu L."/>
            <person name="Boyd J.A."/>
            <person name="Deng Y."/>
            <person name="Parks D.H."/>
            <person name="Jiang X."/>
            <person name="Yin X."/>
            <person name="Woodcroft B.J."/>
            <person name="Tyson G.W."/>
            <person name="Hugenholtz P."/>
            <person name="Polz M.F."/>
            <person name="Zhang T."/>
        </authorList>
    </citation>
    <scope>NUCLEOTIDE SEQUENCE</scope>
    <source>
        <strain evidence="2">HKST-UBA80</strain>
    </source>
</reference>
<proteinExistence type="predicted"/>
<feature type="chain" id="PRO_5036845512" description="Camelysin metallo-endopeptidase" evidence="1">
    <location>
        <begin position="32"/>
        <end position="199"/>
    </location>
</feature>
<dbReference type="EMBL" id="JAGQNY010000005">
    <property type="protein sequence ID" value="MCA9302038.1"/>
    <property type="molecule type" value="Genomic_DNA"/>
</dbReference>
<keyword evidence="1" id="KW-0732">Signal</keyword>
<name>A0A955E0P3_UNCKA</name>
<evidence type="ECO:0008006" key="4">
    <source>
        <dbReference type="Google" id="ProtNLM"/>
    </source>
</evidence>
<evidence type="ECO:0000313" key="2">
    <source>
        <dbReference type="EMBL" id="MCA9302038.1"/>
    </source>
</evidence>